<dbReference type="GO" id="GO:0006529">
    <property type="term" value="P:asparagine biosynthetic process"/>
    <property type="evidence" value="ECO:0007669"/>
    <property type="project" value="UniProtKB-KW"/>
</dbReference>
<name>A0A6C0EAQ4_9ZZZZ</name>
<dbReference type="PANTHER" id="PTHR11772">
    <property type="entry name" value="ASPARAGINE SYNTHETASE"/>
    <property type="match status" value="1"/>
</dbReference>
<dbReference type="SUPFAM" id="SSF56235">
    <property type="entry name" value="N-terminal nucleophile aminohydrolases (Ntn hydrolases)"/>
    <property type="match status" value="1"/>
</dbReference>
<dbReference type="Pfam" id="PF13537">
    <property type="entry name" value="GATase_7"/>
    <property type="match status" value="1"/>
</dbReference>
<keyword evidence="5" id="KW-0547">Nucleotide-binding</keyword>
<dbReference type="InterPro" id="IPR050795">
    <property type="entry name" value="Asn_Synthetase"/>
</dbReference>
<accession>A0A6C0EAQ4</accession>
<dbReference type="EC" id="6.3.5.4" evidence="2"/>
<dbReference type="PANTHER" id="PTHR11772:SF23">
    <property type="entry name" value="ASPARAGINE SYNTHETASE [GLUTAMINE-HYDROLYZING]"/>
    <property type="match status" value="1"/>
</dbReference>
<keyword evidence="3" id="KW-0436">Ligase</keyword>
<dbReference type="InterPro" id="IPR029055">
    <property type="entry name" value="Ntn_hydrolases_N"/>
</dbReference>
<dbReference type="Gene3D" id="3.60.20.10">
    <property type="entry name" value="Glutamine Phosphoribosylpyrophosphate, subunit 1, domain 1"/>
    <property type="match status" value="1"/>
</dbReference>
<keyword evidence="6" id="KW-0067">ATP-binding</keyword>
<evidence type="ECO:0000256" key="5">
    <source>
        <dbReference type="ARBA" id="ARBA00022741"/>
    </source>
</evidence>
<keyword evidence="4" id="KW-0028">Amino-acid biosynthesis</keyword>
<dbReference type="PROSITE" id="PS51278">
    <property type="entry name" value="GATASE_TYPE_2"/>
    <property type="match status" value="1"/>
</dbReference>
<keyword evidence="7" id="KW-0061">Asparagine biosynthesis</keyword>
<dbReference type="InterPro" id="IPR017932">
    <property type="entry name" value="GATase_2_dom"/>
</dbReference>
<dbReference type="InterPro" id="IPR001962">
    <property type="entry name" value="Asn_synthase"/>
</dbReference>
<organism evidence="11">
    <name type="scientific">viral metagenome</name>
    <dbReference type="NCBI Taxonomy" id="1070528"/>
    <lineage>
        <taxon>unclassified sequences</taxon>
        <taxon>metagenomes</taxon>
        <taxon>organismal metagenomes</taxon>
    </lineage>
</organism>
<protein>
    <recommendedName>
        <fullName evidence="2">asparagine synthase (glutamine-hydrolyzing)</fullName>
        <ecNumber evidence="2">6.3.5.4</ecNumber>
    </recommendedName>
    <alternativeName>
        <fullName evidence="8">Glutamine-dependent asparagine synthetase</fullName>
    </alternativeName>
</protein>
<evidence type="ECO:0000256" key="7">
    <source>
        <dbReference type="ARBA" id="ARBA00022888"/>
    </source>
</evidence>
<dbReference type="PIRSF" id="PIRSF001589">
    <property type="entry name" value="Asn_synthetase_glu-h"/>
    <property type="match status" value="1"/>
</dbReference>
<dbReference type="SUPFAM" id="SSF52402">
    <property type="entry name" value="Adenine nucleotide alpha hydrolases-like"/>
    <property type="match status" value="1"/>
</dbReference>
<dbReference type="CDD" id="cd01991">
    <property type="entry name" value="Asn_synthase_B_C"/>
    <property type="match status" value="1"/>
</dbReference>
<dbReference type="Pfam" id="PF00733">
    <property type="entry name" value="Asn_synthase"/>
    <property type="match status" value="1"/>
</dbReference>
<evidence type="ECO:0000256" key="6">
    <source>
        <dbReference type="ARBA" id="ARBA00022840"/>
    </source>
</evidence>
<comment type="catalytic activity">
    <reaction evidence="9">
        <text>L-aspartate + L-glutamine + ATP + H2O = L-asparagine + L-glutamate + AMP + diphosphate + H(+)</text>
        <dbReference type="Rhea" id="RHEA:12228"/>
        <dbReference type="ChEBI" id="CHEBI:15377"/>
        <dbReference type="ChEBI" id="CHEBI:15378"/>
        <dbReference type="ChEBI" id="CHEBI:29985"/>
        <dbReference type="ChEBI" id="CHEBI:29991"/>
        <dbReference type="ChEBI" id="CHEBI:30616"/>
        <dbReference type="ChEBI" id="CHEBI:33019"/>
        <dbReference type="ChEBI" id="CHEBI:58048"/>
        <dbReference type="ChEBI" id="CHEBI:58359"/>
        <dbReference type="ChEBI" id="CHEBI:456215"/>
        <dbReference type="EC" id="6.3.5.4"/>
    </reaction>
</comment>
<evidence type="ECO:0000256" key="3">
    <source>
        <dbReference type="ARBA" id="ARBA00022598"/>
    </source>
</evidence>
<dbReference type="GO" id="GO:0005524">
    <property type="term" value="F:ATP binding"/>
    <property type="evidence" value="ECO:0007669"/>
    <property type="project" value="UniProtKB-KW"/>
</dbReference>
<feature type="domain" description="Glutamine amidotransferase type-2" evidence="10">
    <location>
        <begin position="2"/>
        <end position="210"/>
    </location>
</feature>
<evidence type="ECO:0000256" key="9">
    <source>
        <dbReference type="ARBA" id="ARBA00048741"/>
    </source>
</evidence>
<comment type="pathway">
    <text evidence="1">Amino-acid biosynthesis; L-asparagine biosynthesis; L-asparagine from L-aspartate (L-Gln route): step 1/1.</text>
</comment>
<dbReference type="EMBL" id="MN739773">
    <property type="protein sequence ID" value="QHT25660.1"/>
    <property type="molecule type" value="Genomic_DNA"/>
</dbReference>
<dbReference type="InterPro" id="IPR014729">
    <property type="entry name" value="Rossmann-like_a/b/a_fold"/>
</dbReference>
<evidence type="ECO:0000256" key="2">
    <source>
        <dbReference type="ARBA" id="ARBA00012737"/>
    </source>
</evidence>
<evidence type="ECO:0000256" key="1">
    <source>
        <dbReference type="ARBA" id="ARBA00005187"/>
    </source>
</evidence>
<dbReference type="GO" id="GO:0005829">
    <property type="term" value="C:cytosol"/>
    <property type="evidence" value="ECO:0007669"/>
    <property type="project" value="TreeGrafter"/>
</dbReference>
<dbReference type="InterPro" id="IPR006426">
    <property type="entry name" value="Asn_synth_AEB"/>
</dbReference>
<dbReference type="AlphaFoldDB" id="A0A6C0EAQ4"/>
<proteinExistence type="predicted"/>
<evidence type="ECO:0000256" key="8">
    <source>
        <dbReference type="ARBA" id="ARBA00030234"/>
    </source>
</evidence>
<reference evidence="11" key="1">
    <citation type="journal article" date="2020" name="Nature">
        <title>Giant virus diversity and host interactions through global metagenomics.</title>
        <authorList>
            <person name="Schulz F."/>
            <person name="Roux S."/>
            <person name="Paez-Espino D."/>
            <person name="Jungbluth S."/>
            <person name="Walsh D.A."/>
            <person name="Denef V.J."/>
            <person name="McMahon K.D."/>
            <person name="Konstantinidis K.T."/>
            <person name="Eloe-Fadrosh E.A."/>
            <person name="Kyrpides N.C."/>
            <person name="Woyke T."/>
        </authorList>
    </citation>
    <scope>NUCLEOTIDE SEQUENCE</scope>
    <source>
        <strain evidence="11">GVMAG-M-3300023179-27</strain>
    </source>
</reference>
<dbReference type="GO" id="GO:0004066">
    <property type="term" value="F:asparagine synthase (glutamine-hydrolyzing) activity"/>
    <property type="evidence" value="ECO:0007669"/>
    <property type="project" value="UniProtKB-EC"/>
</dbReference>
<evidence type="ECO:0000256" key="4">
    <source>
        <dbReference type="ARBA" id="ARBA00022605"/>
    </source>
</evidence>
<evidence type="ECO:0000259" key="10">
    <source>
        <dbReference type="PROSITE" id="PS51278"/>
    </source>
</evidence>
<dbReference type="Gene3D" id="3.40.50.620">
    <property type="entry name" value="HUPs"/>
    <property type="match status" value="1"/>
</dbReference>
<evidence type="ECO:0000313" key="11">
    <source>
        <dbReference type="EMBL" id="QHT25660.1"/>
    </source>
</evidence>
<sequence length="570" mass="65418">MCGIWAYIVSQIEKQGVHKSLNESILYENFMRISHRGPDRSKFINLPKQCISLGFHRLSIMDTSTRGDQPFVIERDNRTIYALCNGEIYNHKYLEDYYGIKTTSGSDCEFIPQLYHQIGMEGLWYALTEGEYVSGEFAIIILDINKDTGDYIVNVARDRFGVRPLYYAKYSNGTYCFSSELMGIPNNHSGITIKEINQFDPGWTSYLFKKDGKMYTDVGIPKLLKYVSQSADLDVAKLVVKQQLELACKDRLTSDRKIGFLLSGGLDSSLVCAISAKYLKEMGVEMQTFSIGLEESTDEYYAKLVADHIDSKHTHVKFTNEQFIEAVDDVVYFIATYDITTVRASVGQYLICKWIAENTDIKVLLIGDGSDELFGGYRYFLKAPNEKEYEEEIIKLLTNIHRFDGQRADRGVARNGLEARLPFLDHRLVDTVMAIHPSLRMPKDGVEKWLLRESFRGTGLLPDEVLFRTKEAFSDGVSTVKKSWYQILQEKYEAEVLPKTAEEDFKHYEHCPPHTKEAMHYRDVFEGHYGAVSQYVIPYFWLPNQSWVGNVTDPSARVLDCYSNEEKTED</sequence>